<keyword evidence="2" id="KW-0489">Methyltransferase</keyword>
<accession>A0ABS7YP82</accession>
<dbReference type="EMBL" id="JAIWIU010000053">
    <property type="protein sequence ID" value="MCA2016234.1"/>
    <property type="molecule type" value="Genomic_DNA"/>
</dbReference>
<gene>
    <name evidence="2" type="ORF">LDJ79_08945</name>
</gene>
<evidence type="ECO:0000313" key="3">
    <source>
        <dbReference type="Proteomes" id="UP001199044"/>
    </source>
</evidence>
<dbReference type="Pfam" id="PF13679">
    <property type="entry name" value="Methyltransf_32"/>
    <property type="match status" value="1"/>
</dbReference>
<dbReference type="InterPro" id="IPR029063">
    <property type="entry name" value="SAM-dependent_MTases_sf"/>
</dbReference>
<protein>
    <submittedName>
        <fullName evidence="2">SAM-dependent methyltransferase</fullName>
    </submittedName>
</protein>
<comment type="caution">
    <text evidence="2">The sequence shown here is derived from an EMBL/GenBank/DDBJ whole genome shotgun (WGS) entry which is preliminary data.</text>
</comment>
<dbReference type="PANTHER" id="PTHR13369:SF0">
    <property type="entry name" value="GLUTATHIONE S-TRANSFERASE C-TERMINAL DOMAIN-CONTAINING PROTEIN"/>
    <property type="match status" value="1"/>
</dbReference>
<dbReference type="InterPro" id="IPR025714">
    <property type="entry name" value="Methyltranfer_dom"/>
</dbReference>
<keyword evidence="2" id="KW-0808">Transferase</keyword>
<dbReference type="Proteomes" id="UP001199044">
    <property type="component" value="Unassembled WGS sequence"/>
</dbReference>
<feature type="domain" description="Methyltransferase" evidence="1">
    <location>
        <begin position="129"/>
        <end position="237"/>
    </location>
</feature>
<dbReference type="PANTHER" id="PTHR13369">
    <property type="match status" value="1"/>
</dbReference>
<name>A0ABS7YP82_9VIBR</name>
<evidence type="ECO:0000313" key="2">
    <source>
        <dbReference type="EMBL" id="MCA2016234.1"/>
    </source>
</evidence>
<evidence type="ECO:0000259" key="1">
    <source>
        <dbReference type="Pfam" id="PF13679"/>
    </source>
</evidence>
<dbReference type="RefSeq" id="WP_225250329.1">
    <property type="nucleotide sequence ID" value="NZ_JAIWIU010000053.1"/>
</dbReference>
<keyword evidence="3" id="KW-1185">Reference proteome</keyword>
<dbReference type="GO" id="GO:0008168">
    <property type="term" value="F:methyltransferase activity"/>
    <property type="evidence" value="ECO:0007669"/>
    <property type="project" value="UniProtKB-KW"/>
</dbReference>
<dbReference type="SUPFAM" id="SSF53335">
    <property type="entry name" value="S-adenosyl-L-methionine-dependent methyltransferases"/>
    <property type="match status" value="1"/>
</dbReference>
<dbReference type="GO" id="GO:0032259">
    <property type="term" value="P:methylation"/>
    <property type="evidence" value="ECO:0007669"/>
    <property type="project" value="UniProtKB-KW"/>
</dbReference>
<reference evidence="3" key="1">
    <citation type="submission" date="2023-07" db="EMBL/GenBank/DDBJ databases">
        <title>Molecular identification of indigenous halophilic bacteria isolated from red sea cost, biodegradation of synthetic dyes and assessment of degraded metabolite toxicity.</title>
        <authorList>
            <person name="Chaieb K."/>
            <person name="Altayb H.N."/>
        </authorList>
    </citation>
    <scope>NUCLEOTIDE SEQUENCE [LARGE SCALE GENOMIC DNA]</scope>
    <source>
        <strain evidence="3">K20</strain>
    </source>
</reference>
<proteinExistence type="predicted"/>
<sequence length="408" mass="47029">MKATFNQLTAFLLRHQNYWRFEPFLQSLCSCYPTAWQEELPPLIDWLNTLDYQYVEAMQNDPKRHMTELGQFFPDMMAYQQLLEQSSLTTETVQHPLADEARLLTGVPGRKVAQILAITHEIERQPGVKGPWVEWCSGKGYLGRLLAFRYQAPVVSFEYQQALCDSGQVFADQQHLPMHFVQGDAFDASASQLLTSHSHVVALHACGDLHTVMLKHAVANGCQAISFSPCCYHLIQAEHYQPMSLTAQQSALLLSRNELRIPLQETVTGGERVRRHRQTEMVYRLGFQALGKDVLGFCDYETVPSIKKSLLDSGFAHFCQWACDQKGWVLPASVDWHHYQRIGEQQFLLMEKLSLVQGGFRRLLEWWLILDRMLFLEEHGYDVTVSEFCTRATTPRNFFIQGRKRHSR</sequence>
<organism evidence="2 3">
    <name type="scientific">Vibrio tritonius</name>
    <dbReference type="NCBI Taxonomy" id="1435069"/>
    <lineage>
        <taxon>Bacteria</taxon>
        <taxon>Pseudomonadati</taxon>
        <taxon>Pseudomonadota</taxon>
        <taxon>Gammaproteobacteria</taxon>
        <taxon>Vibrionales</taxon>
        <taxon>Vibrionaceae</taxon>
        <taxon>Vibrio</taxon>
    </lineage>
</organism>